<dbReference type="Proteomes" id="UP000694890">
    <property type="component" value="Linkage group LG5"/>
</dbReference>
<comment type="similarity">
    <text evidence="10">Belongs to the NOD1-NOD2 family.</text>
</comment>
<evidence type="ECO:0000256" key="4">
    <source>
        <dbReference type="ARBA" id="ARBA00022490"/>
    </source>
</evidence>
<dbReference type="CDD" id="cd08325">
    <property type="entry name" value="CARD_CASP1-like"/>
    <property type="match status" value="1"/>
</dbReference>
<dbReference type="InterPro" id="IPR001611">
    <property type="entry name" value="Leu-rich_rpt"/>
</dbReference>
<dbReference type="SUPFAM" id="SSF52047">
    <property type="entry name" value="RNI-like"/>
    <property type="match status" value="1"/>
</dbReference>
<reference evidence="15" key="1">
    <citation type="submission" date="2025-08" db="UniProtKB">
        <authorList>
            <consortium name="RefSeq"/>
        </authorList>
    </citation>
    <scope>IDENTIFICATION</scope>
    <source>
        <tissue evidence="15">Brain</tissue>
    </source>
</reference>
<dbReference type="GO" id="GO:0012501">
    <property type="term" value="P:programmed cell death"/>
    <property type="evidence" value="ECO:0007669"/>
    <property type="project" value="UniProtKB-KW"/>
</dbReference>
<dbReference type="PROSITE" id="PS50209">
    <property type="entry name" value="CARD"/>
    <property type="match status" value="1"/>
</dbReference>
<dbReference type="Pfam" id="PF00619">
    <property type="entry name" value="CARD"/>
    <property type="match status" value="1"/>
</dbReference>
<organism evidence="14 15">
    <name type="scientific">Lates calcarifer</name>
    <name type="common">Barramundi</name>
    <name type="synonym">Holocentrus calcarifer</name>
    <dbReference type="NCBI Taxonomy" id="8187"/>
    <lineage>
        <taxon>Eukaryota</taxon>
        <taxon>Metazoa</taxon>
        <taxon>Chordata</taxon>
        <taxon>Craniata</taxon>
        <taxon>Vertebrata</taxon>
        <taxon>Euteleostomi</taxon>
        <taxon>Actinopterygii</taxon>
        <taxon>Neopterygii</taxon>
        <taxon>Teleostei</taxon>
        <taxon>Neoteleostei</taxon>
        <taxon>Acanthomorphata</taxon>
        <taxon>Carangaria</taxon>
        <taxon>Carangaria incertae sedis</taxon>
        <taxon>Centropomidae</taxon>
        <taxon>Lates</taxon>
    </lineage>
</organism>
<feature type="region of interest" description="Disordered" evidence="11">
    <location>
        <begin position="728"/>
        <end position="781"/>
    </location>
</feature>
<protein>
    <submittedName>
        <fullName evidence="15">NACHT, LRR and PYD domains-containing protein 1</fullName>
    </submittedName>
</protein>
<dbReference type="GO" id="GO:0042981">
    <property type="term" value="P:regulation of apoptotic process"/>
    <property type="evidence" value="ECO:0007669"/>
    <property type="project" value="InterPro"/>
</dbReference>
<dbReference type="Pfam" id="PF13553">
    <property type="entry name" value="FIIND"/>
    <property type="match status" value="1"/>
</dbReference>
<dbReference type="InterPro" id="IPR051261">
    <property type="entry name" value="NLR"/>
</dbReference>
<name>A0AAJ7LTZ0_LATCA</name>
<feature type="domain" description="CARD" evidence="12">
    <location>
        <begin position="779"/>
        <end position="869"/>
    </location>
</feature>
<evidence type="ECO:0000256" key="5">
    <source>
        <dbReference type="ARBA" id="ARBA00022590"/>
    </source>
</evidence>
<evidence type="ECO:0000259" key="12">
    <source>
        <dbReference type="PROSITE" id="PS50209"/>
    </source>
</evidence>
<sequence>MSDCGEEKMEQPVTDLSDLALLCDEPGPSHGCFAQKRRQYERRRFLSVNIRPPPGQLSDTKCEQLASELESNPFAFKHLDLRGNSVKQSGAELLFAALESPKCKLRTLRLRDCVLSERSWASLASALKVNPSYLRELDLSGNKYLMESGVKLLSDGLKSKHCRLEILRLVGCELTESSCASLVSGLESSHYSLKELDLSGNCLQDSGVKLLCAGLQAPILVLKNSEVRPLSSCSLSEKSCESLVSALDSYRFNLKELDLSLNQLWDSGIKVLSAGLRSPHCKLKTLRLKQCLFSDEGCASLVSALKSNPCDLTELDLSGNELRTEGMNLLSEFVKSPHCTLQTLRVDYGRNLITAETSARPSLTDSINPLLLKKRSRSPHILYAQQQAAGISVPGRLKKSFSIQQTNPRQSTSGDDTVEVWSPVMNMAPSDDPDLTQDLQTTNTEFDLSEDNTEALSHFTPEVSSEREETSYRFSCPHPGVYQCDLTRLRFTMSREGKLSFRVVQWDEQLLQAAGKVPAGPLFDIKCPEDAVSQLHLPHCETTPVLPSDGLSVVHISDHGMSILDPQEITETHVVVDVPHLSAFGLVWDLIERFLNIQKPISAQVLLFHQPTYSRQRRKLTVFLLPENVPLQEVKVQRENTEYIEVPSICQLIKGHTYSLDCPEACKIQPVSALFDLKYGPNYHPTFEIRLNLSTEEATVTVQDQEKKLVWEYNIDLTDLRPELRSAAPSIQPQASDPGQAQGGSDSSSASGSAPTEPASVHVAAGGGGPDPSGQNLPRRGDEERRLFSVRTEFIERVSSSVLNELLDVLLENRVINSGEMESIQALPRADKARELIDSVRRKGNRACRILIQNFCVVDPFLSSLLKLR</sequence>
<feature type="compositionally biased region" description="Low complexity" evidence="11">
    <location>
        <begin position="736"/>
        <end position="755"/>
    </location>
</feature>
<evidence type="ECO:0000256" key="3">
    <source>
        <dbReference type="ARBA" id="ARBA00004193"/>
    </source>
</evidence>
<evidence type="ECO:0000256" key="2">
    <source>
        <dbReference type="ARBA" id="ARBA00004187"/>
    </source>
</evidence>
<keyword evidence="8" id="KW-0677">Repeat</keyword>
<dbReference type="Pfam" id="PF13516">
    <property type="entry name" value="LRR_6"/>
    <property type="match status" value="3"/>
</dbReference>
<dbReference type="SMART" id="SM00114">
    <property type="entry name" value="CARD"/>
    <property type="match status" value="1"/>
</dbReference>
<dbReference type="PANTHER" id="PTHR24106">
    <property type="entry name" value="NACHT, LRR AND CARD DOMAINS-CONTAINING"/>
    <property type="match status" value="1"/>
</dbReference>
<dbReference type="InterPro" id="IPR032675">
    <property type="entry name" value="LRR_dom_sf"/>
</dbReference>
<dbReference type="GO" id="GO:0061702">
    <property type="term" value="C:canonical inflammasome complex"/>
    <property type="evidence" value="ECO:0007669"/>
    <property type="project" value="UniProtKB-SubCell"/>
</dbReference>
<keyword evidence="9" id="KW-1271">Inflammasome</keyword>
<evidence type="ECO:0000313" key="14">
    <source>
        <dbReference type="Proteomes" id="UP000694890"/>
    </source>
</evidence>
<dbReference type="Pfam" id="PF23679">
    <property type="entry name" value="UPA-FIIND"/>
    <property type="match status" value="1"/>
</dbReference>
<dbReference type="PROSITE" id="PS51830">
    <property type="entry name" value="FIIND"/>
    <property type="match status" value="1"/>
</dbReference>
<evidence type="ECO:0000256" key="10">
    <source>
        <dbReference type="ARBA" id="ARBA00038296"/>
    </source>
</evidence>
<dbReference type="InterPro" id="IPR011029">
    <property type="entry name" value="DEATH-like_dom_sf"/>
</dbReference>
<dbReference type="InterPro" id="IPR025307">
    <property type="entry name" value="FIIND_dom"/>
</dbReference>
<dbReference type="SMART" id="SM00368">
    <property type="entry name" value="LRR_RI"/>
    <property type="match status" value="8"/>
</dbReference>
<evidence type="ECO:0000256" key="1">
    <source>
        <dbReference type="ARBA" id="ARBA00004110"/>
    </source>
</evidence>
<dbReference type="Gene3D" id="1.10.533.10">
    <property type="entry name" value="Death Domain, Fas"/>
    <property type="match status" value="1"/>
</dbReference>
<evidence type="ECO:0000256" key="8">
    <source>
        <dbReference type="ARBA" id="ARBA00022737"/>
    </source>
</evidence>
<evidence type="ECO:0000256" key="6">
    <source>
        <dbReference type="ARBA" id="ARBA00022614"/>
    </source>
</evidence>
<keyword evidence="4" id="KW-0963">Cytoplasm</keyword>
<feature type="domain" description="FIIND" evidence="13">
    <location>
        <begin position="452"/>
        <end position="729"/>
    </location>
</feature>
<dbReference type="GO" id="GO:0006508">
    <property type="term" value="P:proteolysis"/>
    <property type="evidence" value="ECO:0007669"/>
    <property type="project" value="UniProtKB-KW"/>
</dbReference>
<keyword evidence="5" id="KW-1210">Necrosis</keyword>
<keyword evidence="6" id="KW-0433">Leucine-rich repeat</keyword>
<evidence type="ECO:0000256" key="7">
    <source>
        <dbReference type="ARBA" id="ARBA00022670"/>
    </source>
</evidence>
<dbReference type="KEGG" id="lcf:108882512"/>
<keyword evidence="7" id="KW-0645">Protease</keyword>
<dbReference type="GO" id="GO:0008233">
    <property type="term" value="F:peptidase activity"/>
    <property type="evidence" value="ECO:0007669"/>
    <property type="project" value="UniProtKB-KW"/>
</dbReference>
<dbReference type="AlphaFoldDB" id="A0AAJ7LTZ0"/>
<dbReference type="RefSeq" id="XP_018530564.2">
    <property type="nucleotide sequence ID" value="XM_018675048.2"/>
</dbReference>
<dbReference type="GeneID" id="108882512"/>
<dbReference type="SUPFAM" id="SSF47986">
    <property type="entry name" value="DEATH domain"/>
    <property type="match status" value="1"/>
</dbReference>
<proteinExistence type="inferred from homology"/>
<keyword evidence="7" id="KW-0378">Hydrolase</keyword>
<evidence type="ECO:0000259" key="13">
    <source>
        <dbReference type="PROSITE" id="PS51830"/>
    </source>
</evidence>
<gene>
    <name evidence="15" type="primary">LOC108882512</name>
</gene>
<dbReference type="GO" id="GO:0016323">
    <property type="term" value="C:basolateral plasma membrane"/>
    <property type="evidence" value="ECO:0007669"/>
    <property type="project" value="UniProtKB-SubCell"/>
</dbReference>
<evidence type="ECO:0000256" key="9">
    <source>
        <dbReference type="ARBA" id="ARBA00023233"/>
    </source>
</evidence>
<evidence type="ECO:0000313" key="15">
    <source>
        <dbReference type="RefSeq" id="XP_018530564.2"/>
    </source>
</evidence>
<comment type="subcellular location">
    <subcellularLocation>
        <location evidence="2">Basolateral cell membrane</location>
    </subcellularLocation>
    <subcellularLocation>
        <location evidence="3">Cell membrane</location>
        <topology evidence="3">Lipid-anchor</topology>
    </subcellularLocation>
    <subcellularLocation>
        <location evidence="1">Inflammasome</location>
    </subcellularLocation>
</comment>
<dbReference type="InterPro" id="IPR001315">
    <property type="entry name" value="CARD"/>
</dbReference>
<dbReference type="Gene3D" id="3.80.10.10">
    <property type="entry name" value="Ribonuclease Inhibitor"/>
    <property type="match status" value="2"/>
</dbReference>
<accession>A0AAJ7LTZ0</accession>
<evidence type="ECO:0000256" key="11">
    <source>
        <dbReference type="SAM" id="MobiDB-lite"/>
    </source>
</evidence>